<dbReference type="GO" id="GO:0016846">
    <property type="term" value="F:carbon-sulfur lyase activity"/>
    <property type="evidence" value="ECO:0007669"/>
    <property type="project" value="InterPro"/>
</dbReference>
<evidence type="ECO:0000256" key="3">
    <source>
        <dbReference type="ARBA" id="ARBA00022833"/>
    </source>
</evidence>
<dbReference type="EMBL" id="RQXU01000019">
    <property type="protein sequence ID" value="RRH84096.1"/>
    <property type="molecule type" value="Genomic_DNA"/>
</dbReference>
<dbReference type="Proteomes" id="UP000271590">
    <property type="component" value="Unassembled WGS sequence"/>
</dbReference>
<proteinExistence type="inferred from homology"/>
<evidence type="ECO:0000256" key="2">
    <source>
        <dbReference type="ARBA" id="ARBA00022723"/>
    </source>
</evidence>
<keyword evidence="2" id="KW-0479">Metal-binding</keyword>
<dbReference type="Pfam" id="PF04828">
    <property type="entry name" value="GFA"/>
    <property type="match status" value="1"/>
</dbReference>
<protein>
    <submittedName>
        <fullName evidence="6">GFA family protein</fullName>
    </submittedName>
</protein>
<sequence length="161" mass="17666">MTTRRDGGCLCGAVRFIALGEPMRTLQCHCRFCQRVTGSTSYAESMYPVDAVQFSGEPMARYSHRSESSSRQVHVHFCPQCGTTLTLTFERWPEYRGISRGAFDDPNSVSISSHIWTSSAQTGVVLPAGTDCFQFARADLAGSPQAPARFDTPRMARTGDG</sequence>
<evidence type="ECO:0000259" key="5">
    <source>
        <dbReference type="PROSITE" id="PS51891"/>
    </source>
</evidence>
<dbReference type="AlphaFoldDB" id="A0A3P3ED76"/>
<evidence type="ECO:0000256" key="4">
    <source>
        <dbReference type="ARBA" id="ARBA00023239"/>
    </source>
</evidence>
<dbReference type="PANTHER" id="PTHR33337">
    <property type="entry name" value="GFA DOMAIN-CONTAINING PROTEIN"/>
    <property type="match status" value="1"/>
</dbReference>
<accession>A0A3P3ED76</accession>
<comment type="caution">
    <text evidence="6">The sequence shown here is derived from an EMBL/GenBank/DDBJ whole genome shotgun (WGS) entry which is preliminary data.</text>
</comment>
<evidence type="ECO:0000313" key="6">
    <source>
        <dbReference type="EMBL" id="RRH84096.1"/>
    </source>
</evidence>
<keyword evidence="4" id="KW-0456">Lyase</keyword>
<gene>
    <name evidence="6" type="ORF">EH244_24275</name>
</gene>
<dbReference type="RefSeq" id="WP_124960878.1">
    <property type="nucleotide sequence ID" value="NZ_RQXU01000019.1"/>
</dbReference>
<reference evidence="6 7" key="1">
    <citation type="submission" date="2018-11" db="EMBL/GenBank/DDBJ databases">
        <title>The genome of Variovorax sp T529.</title>
        <authorList>
            <person name="Gao J."/>
        </authorList>
    </citation>
    <scope>NUCLEOTIDE SEQUENCE [LARGE SCALE GENOMIC DNA]</scope>
    <source>
        <strain evidence="6 7">T529</strain>
    </source>
</reference>
<feature type="domain" description="CENP-V/GFA" evidence="5">
    <location>
        <begin position="5"/>
        <end position="117"/>
    </location>
</feature>
<name>A0A3P3ED76_9BURK</name>
<keyword evidence="3" id="KW-0862">Zinc</keyword>
<dbReference type="GO" id="GO:0046872">
    <property type="term" value="F:metal ion binding"/>
    <property type="evidence" value="ECO:0007669"/>
    <property type="project" value="UniProtKB-KW"/>
</dbReference>
<evidence type="ECO:0000313" key="7">
    <source>
        <dbReference type="Proteomes" id="UP000271590"/>
    </source>
</evidence>
<dbReference type="PANTHER" id="PTHR33337:SF40">
    <property type="entry name" value="CENP-V_GFA DOMAIN-CONTAINING PROTEIN-RELATED"/>
    <property type="match status" value="1"/>
</dbReference>
<dbReference type="PROSITE" id="PS51891">
    <property type="entry name" value="CENP_V_GFA"/>
    <property type="match status" value="1"/>
</dbReference>
<organism evidence="6 7">
    <name type="scientific">Variovorax beijingensis</name>
    <dbReference type="NCBI Taxonomy" id="2496117"/>
    <lineage>
        <taxon>Bacteria</taxon>
        <taxon>Pseudomonadati</taxon>
        <taxon>Pseudomonadota</taxon>
        <taxon>Betaproteobacteria</taxon>
        <taxon>Burkholderiales</taxon>
        <taxon>Comamonadaceae</taxon>
        <taxon>Variovorax</taxon>
    </lineage>
</organism>
<dbReference type="InterPro" id="IPR011057">
    <property type="entry name" value="Mss4-like_sf"/>
</dbReference>
<dbReference type="Gene3D" id="3.90.1590.10">
    <property type="entry name" value="glutathione-dependent formaldehyde- activating enzyme (gfa)"/>
    <property type="match status" value="1"/>
</dbReference>
<dbReference type="InterPro" id="IPR006913">
    <property type="entry name" value="CENP-V/GFA"/>
</dbReference>
<dbReference type="SUPFAM" id="SSF51316">
    <property type="entry name" value="Mss4-like"/>
    <property type="match status" value="1"/>
</dbReference>
<comment type="similarity">
    <text evidence="1">Belongs to the Gfa family.</text>
</comment>
<evidence type="ECO:0000256" key="1">
    <source>
        <dbReference type="ARBA" id="ARBA00005495"/>
    </source>
</evidence>